<keyword evidence="10" id="KW-1133">Transmembrane helix</keyword>
<organism evidence="12 13">
    <name type="scientific">Thermanaerothrix solaris</name>
    <dbReference type="NCBI Taxonomy" id="3058434"/>
    <lineage>
        <taxon>Bacteria</taxon>
        <taxon>Bacillati</taxon>
        <taxon>Chloroflexota</taxon>
        <taxon>Anaerolineae</taxon>
        <taxon>Anaerolineales</taxon>
        <taxon>Anaerolineaceae</taxon>
        <taxon>Thermanaerothrix</taxon>
    </lineage>
</organism>
<keyword evidence="5 10" id="KW-0472">Membrane</keyword>
<evidence type="ECO:0000256" key="3">
    <source>
        <dbReference type="ARBA" id="ARBA00022676"/>
    </source>
</evidence>
<feature type="domain" description="Glycosyltransferase 2-like" evidence="11">
    <location>
        <begin position="47"/>
        <end position="215"/>
    </location>
</feature>
<dbReference type="InterPro" id="IPR029044">
    <property type="entry name" value="Nucleotide-diphossugar_trans"/>
</dbReference>
<dbReference type="PANTHER" id="PTHR43646:SF2">
    <property type="entry name" value="GLYCOSYLTRANSFERASE 2-LIKE DOMAIN-CONTAINING PROTEIN"/>
    <property type="match status" value="1"/>
</dbReference>
<evidence type="ECO:0000256" key="9">
    <source>
        <dbReference type="ARBA" id="ARBA00040345"/>
    </source>
</evidence>
<evidence type="ECO:0000256" key="10">
    <source>
        <dbReference type="SAM" id="Phobius"/>
    </source>
</evidence>
<dbReference type="RefSeq" id="WP_315625954.1">
    <property type="nucleotide sequence ID" value="NZ_JAUHMF010000002.1"/>
</dbReference>
<evidence type="ECO:0000256" key="4">
    <source>
        <dbReference type="ARBA" id="ARBA00022679"/>
    </source>
</evidence>
<reference evidence="12 13" key="1">
    <citation type="submission" date="2023-07" db="EMBL/GenBank/DDBJ databases">
        <title>Novel species of Thermanaerothrix with wide hydrolytic capabilities.</title>
        <authorList>
            <person name="Zayulina K.S."/>
            <person name="Podosokorskaya O.A."/>
            <person name="Elcheninov A.G."/>
        </authorList>
    </citation>
    <scope>NUCLEOTIDE SEQUENCE [LARGE SCALE GENOMIC DNA]</scope>
    <source>
        <strain evidence="12 13">4228-RoL</strain>
    </source>
</reference>
<keyword evidence="2" id="KW-1003">Cell membrane</keyword>
<gene>
    <name evidence="12" type="ORF">QYE77_13465</name>
</gene>
<comment type="pathway">
    <text evidence="7">Carotenoid biosynthesis; staphyloxanthin biosynthesis; staphyloxanthin from farnesyl diphosphate: step 4/5.</text>
</comment>
<evidence type="ECO:0000256" key="2">
    <source>
        <dbReference type="ARBA" id="ARBA00022475"/>
    </source>
</evidence>
<comment type="subcellular location">
    <subcellularLocation>
        <location evidence="1">Cell membrane</location>
    </subcellularLocation>
</comment>
<keyword evidence="13" id="KW-1185">Reference proteome</keyword>
<feature type="transmembrane region" description="Helical" evidence="10">
    <location>
        <begin position="283"/>
        <end position="309"/>
    </location>
</feature>
<dbReference type="SUPFAM" id="SSF53448">
    <property type="entry name" value="Nucleotide-diphospho-sugar transferases"/>
    <property type="match status" value="1"/>
</dbReference>
<evidence type="ECO:0000256" key="5">
    <source>
        <dbReference type="ARBA" id="ARBA00023136"/>
    </source>
</evidence>
<evidence type="ECO:0000256" key="7">
    <source>
        <dbReference type="ARBA" id="ARBA00037904"/>
    </source>
</evidence>
<keyword evidence="3 12" id="KW-0328">Glycosyltransferase</keyword>
<dbReference type="EMBL" id="JAUHMF010000002">
    <property type="protein sequence ID" value="MDT8899269.1"/>
    <property type="molecule type" value="Genomic_DNA"/>
</dbReference>
<feature type="transmembrane region" description="Helical" evidence="10">
    <location>
        <begin position="12"/>
        <end position="30"/>
    </location>
</feature>
<dbReference type="Proteomes" id="UP001254165">
    <property type="component" value="Unassembled WGS sequence"/>
</dbReference>
<dbReference type="InterPro" id="IPR001173">
    <property type="entry name" value="Glyco_trans_2-like"/>
</dbReference>
<evidence type="ECO:0000256" key="6">
    <source>
        <dbReference type="ARBA" id="ARBA00037281"/>
    </source>
</evidence>
<dbReference type="GO" id="GO:0016757">
    <property type="term" value="F:glycosyltransferase activity"/>
    <property type="evidence" value="ECO:0007669"/>
    <property type="project" value="UniProtKB-KW"/>
</dbReference>
<comment type="similarity">
    <text evidence="8">Belongs to the glycosyltransferase 2 family. CrtQ subfamily.</text>
</comment>
<evidence type="ECO:0000256" key="8">
    <source>
        <dbReference type="ARBA" id="ARBA00038120"/>
    </source>
</evidence>
<keyword evidence="4 12" id="KW-0808">Transferase</keyword>
<keyword evidence="10" id="KW-0812">Transmembrane</keyword>
<feature type="transmembrane region" description="Helical" evidence="10">
    <location>
        <begin position="346"/>
        <end position="367"/>
    </location>
</feature>
<evidence type="ECO:0000313" key="13">
    <source>
        <dbReference type="Proteomes" id="UP001254165"/>
    </source>
</evidence>
<dbReference type="Gene3D" id="3.90.550.10">
    <property type="entry name" value="Spore Coat Polysaccharide Biosynthesis Protein SpsA, Chain A"/>
    <property type="match status" value="1"/>
</dbReference>
<dbReference type="PANTHER" id="PTHR43646">
    <property type="entry name" value="GLYCOSYLTRANSFERASE"/>
    <property type="match status" value="1"/>
</dbReference>
<accession>A0ABU3NR08</accession>
<protein>
    <recommendedName>
        <fullName evidence="9">4,4'-diaponeurosporenoate glycosyltransferase</fullName>
    </recommendedName>
</protein>
<comment type="function">
    <text evidence="6">Catalyzes the glycosylation of 4,4'-diaponeurosporenoate, i.e. the esterification of glucose at the C1'' position with the carboxyl group of 4,4'-diaponeurosporenic acid, to form glycosyl-4,4'-diaponeurosporenoate. This is a step in the biosynthesis of staphyloxanthin, an orange pigment present in most staphylococci strains.</text>
</comment>
<sequence length="386" mass="44093">MTFHWSDPQDGILLFLLVLLAIACSNLWFFKRPFASFRISHWPQVAVLIPARNEAHNLPQCLESVSQQDYPGALEVWVLDDDSNDGTGEIATQFAAKDSRFHYLRGLPLPEGWLGKHWACQQLAEATKAEILLFLDADTTLAPSAVQKAVATFELDQIDLLSLVPYEVMQTWGERLIQPFFLWAMLAFYPLGLAFRLRWADLSFTIGQFLLIRRQTYFAIGGHAAIRSIVVDDLALGRNTVRAGFRWRLMDGGELVRCRMYRSWREVFAGFAKNLFAVFNYRVLPFLFVLGWLGWVFLQPWVVIGMYGLGIPSVFSLQKALEAVLTSLTLFGLIYARLRIPVYLTLFYPFTIGISVLIGLYSCILTLRGVSAWKGRRLVKPRIRWL</sequence>
<name>A0ABU3NR08_9CHLR</name>
<dbReference type="Pfam" id="PF00535">
    <property type="entry name" value="Glycos_transf_2"/>
    <property type="match status" value="1"/>
</dbReference>
<evidence type="ECO:0000256" key="1">
    <source>
        <dbReference type="ARBA" id="ARBA00004236"/>
    </source>
</evidence>
<comment type="caution">
    <text evidence="12">The sequence shown here is derived from an EMBL/GenBank/DDBJ whole genome shotgun (WGS) entry which is preliminary data.</text>
</comment>
<evidence type="ECO:0000259" key="11">
    <source>
        <dbReference type="Pfam" id="PF00535"/>
    </source>
</evidence>
<proteinExistence type="inferred from homology"/>
<evidence type="ECO:0000313" key="12">
    <source>
        <dbReference type="EMBL" id="MDT8899269.1"/>
    </source>
</evidence>